<evidence type="ECO:0000256" key="2">
    <source>
        <dbReference type="PROSITE-ProRule" id="PRU00176"/>
    </source>
</evidence>
<keyword evidence="5" id="KW-1185">Reference proteome</keyword>
<dbReference type="InterPro" id="IPR012677">
    <property type="entry name" value="Nucleotide-bd_a/b_plait_sf"/>
</dbReference>
<dbReference type="Gramene" id="ESQ46079">
    <property type="protein sequence ID" value="ESQ46079"/>
    <property type="gene ID" value="EUTSA_v10000466mg"/>
</dbReference>
<evidence type="ECO:0000259" key="3">
    <source>
        <dbReference type="PROSITE" id="PS50102"/>
    </source>
</evidence>
<dbReference type="PANTHER" id="PTHR48024:SF34">
    <property type="entry name" value="GLYCINE-RICH RNA-BINDING PROTEIN 8-RELATED"/>
    <property type="match status" value="1"/>
</dbReference>
<dbReference type="InterPro" id="IPR000504">
    <property type="entry name" value="RRM_dom"/>
</dbReference>
<gene>
    <name evidence="4" type="ORF">EUTSA_v10000466mg</name>
</gene>
<dbReference type="eggNOG" id="KOG0118">
    <property type="taxonomic scope" value="Eukaryota"/>
</dbReference>
<organism evidence="4 5">
    <name type="scientific">Eutrema salsugineum</name>
    <name type="common">Saltwater cress</name>
    <name type="synonym">Sisymbrium salsugineum</name>
    <dbReference type="NCBI Taxonomy" id="72664"/>
    <lineage>
        <taxon>Eukaryota</taxon>
        <taxon>Viridiplantae</taxon>
        <taxon>Streptophyta</taxon>
        <taxon>Embryophyta</taxon>
        <taxon>Tracheophyta</taxon>
        <taxon>Spermatophyta</taxon>
        <taxon>Magnoliopsida</taxon>
        <taxon>eudicotyledons</taxon>
        <taxon>Gunneridae</taxon>
        <taxon>Pentapetalae</taxon>
        <taxon>rosids</taxon>
        <taxon>malvids</taxon>
        <taxon>Brassicales</taxon>
        <taxon>Brassicaceae</taxon>
        <taxon>Eutremeae</taxon>
        <taxon>Eutrema</taxon>
    </lineage>
</organism>
<reference evidence="4 5" key="1">
    <citation type="journal article" date="2013" name="Front. Plant Sci.">
        <title>The Reference Genome of the Halophytic Plant Eutrema salsugineum.</title>
        <authorList>
            <person name="Yang R."/>
            <person name="Jarvis D.E."/>
            <person name="Chen H."/>
            <person name="Beilstein M.A."/>
            <person name="Grimwood J."/>
            <person name="Jenkins J."/>
            <person name="Shu S."/>
            <person name="Prochnik S."/>
            <person name="Xin M."/>
            <person name="Ma C."/>
            <person name="Schmutz J."/>
            <person name="Wing R.A."/>
            <person name="Mitchell-Olds T."/>
            <person name="Schumaker K.S."/>
            <person name="Wang X."/>
        </authorList>
    </citation>
    <scope>NUCLEOTIDE SEQUENCE [LARGE SCALE GENOMIC DNA]</scope>
</reference>
<feature type="domain" description="RRM" evidence="3">
    <location>
        <begin position="8"/>
        <end position="86"/>
    </location>
</feature>
<evidence type="ECO:0000313" key="4">
    <source>
        <dbReference type="EMBL" id="ESQ46079.1"/>
    </source>
</evidence>
<dbReference type="PROSITE" id="PS50102">
    <property type="entry name" value="RRM"/>
    <property type="match status" value="1"/>
</dbReference>
<dbReference type="PANTHER" id="PTHR48024">
    <property type="entry name" value="GEO13361P1-RELATED"/>
    <property type="match status" value="1"/>
</dbReference>
<sequence length="138" mass="15506">MASTFGVFKCFVRGLDMEADENDLKRAFSKFGNVIDSKIINDHETGISRGYEFITFEDEKSIRDAIMLMNGDEIDGCSIHVEDIKAKPPDETLSSPTVLSHNKSRTANAKQPYQIELSNSFSALDEFSNQPHDYDICC</sequence>
<keyword evidence="1 2" id="KW-0694">RNA-binding</keyword>
<evidence type="ECO:0000313" key="5">
    <source>
        <dbReference type="Proteomes" id="UP000030689"/>
    </source>
</evidence>
<dbReference type="InterPro" id="IPR050886">
    <property type="entry name" value="RNA-binding_reg"/>
</dbReference>
<dbReference type="SMART" id="SM00360">
    <property type="entry name" value="RRM"/>
    <property type="match status" value="1"/>
</dbReference>
<accession>V4LQM7</accession>
<dbReference type="KEGG" id="eus:EUTSA_v10000466mg"/>
<dbReference type="OrthoDB" id="1113375at2759"/>
<dbReference type="AlphaFoldDB" id="V4LQM7"/>
<dbReference type="Pfam" id="PF00076">
    <property type="entry name" value="RRM_1"/>
    <property type="match status" value="1"/>
</dbReference>
<dbReference type="EMBL" id="KI517426">
    <property type="protein sequence ID" value="ESQ46079.1"/>
    <property type="molecule type" value="Genomic_DNA"/>
</dbReference>
<dbReference type="Gene3D" id="3.30.70.330">
    <property type="match status" value="1"/>
</dbReference>
<dbReference type="GO" id="GO:0003723">
    <property type="term" value="F:RNA binding"/>
    <property type="evidence" value="ECO:0007669"/>
    <property type="project" value="UniProtKB-UniRule"/>
</dbReference>
<dbReference type="InterPro" id="IPR035979">
    <property type="entry name" value="RBD_domain_sf"/>
</dbReference>
<proteinExistence type="predicted"/>
<protein>
    <recommendedName>
        <fullName evidence="3">RRM domain-containing protein</fullName>
    </recommendedName>
</protein>
<dbReference type="GO" id="GO:1990428">
    <property type="term" value="P:miRNA transport"/>
    <property type="evidence" value="ECO:0007669"/>
    <property type="project" value="TreeGrafter"/>
</dbReference>
<dbReference type="OMA" id="AICHPVT"/>
<dbReference type="STRING" id="72664.V4LQM7"/>
<evidence type="ECO:0000256" key="1">
    <source>
        <dbReference type="ARBA" id="ARBA00022884"/>
    </source>
</evidence>
<name>V4LQM7_EUTSA</name>
<dbReference type="Proteomes" id="UP000030689">
    <property type="component" value="Unassembled WGS sequence"/>
</dbReference>
<dbReference type="SUPFAM" id="SSF54928">
    <property type="entry name" value="RNA-binding domain, RBD"/>
    <property type="match status" value="1"/>
</dbReference>